<dbReference type="EMBL" id="CAEY01000074">
    <property type="status" value="NOT_ANNOTATED_CDS"/>
    <property type="molecule type" value="Genomic_DNA"/>
</dbReference>
<feature type="region of interest" description="Disordered" evidence="1">
    <location>
        <begin position="220"/>
        <end position="346"/>
    </location>
</feature>
<feature type="compositionally biased region" description="Low complexity" evidence="1">
    <location>
        <begin position="667"/>
        <end position="677"/>
    </location>
</feature>
<dbReference type="STRING" id="32264.T1KH99"/>
<feature type="compositionally biased region" description="Polar residues" evidence="1">
    <location>
        <begin position="122"/>
        <end position="133"/>
    </location>
</feature>
<feature type="compositionally biased region" description="Polar residues" evidence="1">
    <location>
        <begin position="583"/>
        <end position="620"/>
    </location>
</feature>
<feature type="compositionally biased region" description="Polar residues" evidence="1">
    <location>
        <begin position="542"/>
        <end position="563"/>
    </location>
</feature>
<feature type="compositionally biased region" description="Polar residues" evidence="1">
    <location>
        <begin position="336"/>
        <end position="346"/>
    </location>
</feature>
<feature type="compositionally biased region" description="Basic and acidic residues" evidence="1">
    <location>
        <begin position="137"/>
        <end position="149"/>
    </location>
</feature>
<keyword evidence="3" id="KW-1185">Reference proteome</keyword>
<protein>
    <recommendedName>
        <fullName evidence="4">CEP170 C-terminal domain-containing protein</fullName>
    </recommendedName>
</protein>
<feature type="compositionally biased region" description="Low complexity" evidence="1">
    <location>
        <begin position="449"/>
        <end position="460"/>
    </location>
</feature>
<feature type="region of interest" description="Disordered" evidence="1">
    <location>
        <begin position="20"/>
        <end position="192"/>
    </location>
</feature>
<dbReference type="HOGENOM" id="CLU_345933_0_0_1"/>
<feature type="region of interest" description="Disordered" evidence="1">
    <location>
        <begin position="632"/>
        <end position="687"/>
    </location>
</feature>
<feature type="compositionally biased region" description="Basic and acidic residues" evidence="1">
    <location>
        <begin position="156"/>
        <end position="170"/>
    </location>
</feature>
<evidence type="ECO:0000313" key="3">
    <source>
        <dbReference type="Proteomes" id="UP000015104"/>
    </source>
</evidence>
<feature type="compositionally biased region" description="Low complexity" evidence="1">
    <location>
        <begin position="253"/>
        <end position="267"/>
    </location>
</feature>
<accession>T1KH99</accession>
<feature type="compositionally biased region" description="Basic and acidic residues" evidence="1">
    <location>
        <begin position="100"/>
        <end position="113"/>
    </location>
</feature>
<feature type="compositionally biased region" description="Polar residues" evidence="1">
    <location>
        <begin position="514"/>
        <end position="534"/>
    </location>
</feature>
<feature type="compositionally biased region" description="Basic and acidic residues" evidence="1">
    <location>
        <begin position="34"/>
        <end position="76"/>
    </location>
</feature>
<feature type="compositionally biased region" description="Polar residues" evidence="1">
    <location>
        <begin position="473"/>
        <end position="482"/>
    </location>
</feature>
<proteinExistence type="predicted"/>
<feature type="compositionally biased region" description="Polar residues" evidence="1">
    <location>
        <begin position="490"/>
        <end position="506"/>
    </location>
</feature>
<name>T1KH99_TETUR</name>
<evidence type="ECO:0000256" key="1">
    <source>
        <dbReference type="SAM" id="MobiDB-lite"/>
    </source>
</evidence>
<organism evidence="2 3">
    <name type="scientific">Tetranychus urticae</name>
    <name type="common">Two-spotted spider mite</name>
    <dbReference type="NCBI Taxonomy" id="32264"/>
    <lineage>
        <taxon>Eukaryota</taxon>
        <taxon>Metazoa</taxon>
        <taxon>Ecdysozoa</taxon>
        <taxon>Arthropoda</taxon>
        <taxon>Chelicerata</taxon>
        <taxon>Arachnida</taxon>
        <taxon>Acari</taxon>
        <taxon>Acariformes</taxon>
        <taxon>Trombidiformes</taxon>
        <taxon>Prostigmata</taxon>
        <taxon>Eleutherengona</taxon>
        <taxon>Raphignathae</taxon>
        <taxon>Tetranychoidea</taxon>
        <taxon>Tetranychidae</taxon>
        <taxon>Tetranychus</taxon>
    </lineage>
</organism>
<evidence type="ECO:0008006" key="4">
    <source>
        <dbReference type="Google" id="ProtNLM"/>
    </source>
</evidence>
<dbReference type="EnsemblMetazoa" id="tetur11g03610.1">
    <property type="protein sequence ID" value="tetur11g03610.1"/>
    <property type="gene ID" value="tetur11g03610"/>
</dbReference>
<feature type="compositionally biased region" description="Polar residues" evidence="1">
    <location>
        <begin position="241"/>
        <end position="251"/>
    </location>
</feature>
<feature type="compositionally biased region" description="Polar residues" evidence="1">
    <location>
        <begin position="632"/>
        <end position="659"/>
    </location>
</feature>
<feature type="compositionally biased region" description="Polar residues" evidence="1">
    <location>
        <begin position="381"/>
        <end position="407"/>
    </location>
</feature>
<dbReference type="Proteomes" id="UP000015104">
    <property type="component" value="Unassembled WGS sequence"/>
</dbReference>
<feature type="compositionally biased region" description="Basic and acidic residues" evidence="1">
    <location>
        <begin position="279"/>
        <end position="288"/>
    </location>
</feature>
<feature type="region of interest" description="Disordered" evidence="1">
    <location>
        <begin position="582"/>
        <end position="620"/>
    </location>
</feature>
<feature type="region of interest" description="Disordered" evidence="1">
    <location>
        <begin position="444"/>
        <end position="563"/>
    </location>
</feature>
<sequence length="817" mass="89912">MAFTIPLDEPKVKWKGKNFSIKDAIRKFAPPKPDTIEKQRPIKSRSSDTEKNTSKSKDKLIKDDKGKIPKEPEGHVSDSASYLIQRMLNDESQQLQCDNMDDRDTERSNLKRSDSKRKVRDSVNSAKRSSSVNGCIGEKDSGVCDDKSESGTYTLDKNDPVVEEARRRIDQVFGVPSDSNQRFPSSSSLDRMTSSLASISALKSLLSSPSKAEVNLYSSSATINRSSNDQRRQSDTKPPLVNSTFLNSRVNVSCPSSNPGSDSESNSYPIVKPQRKHNYKSEDADASKDQSSMWSRKNSMDRSSIRNRTHSFTKKSSQSPSSSPTPSSILRASGVPSGSTKAYTSGSAINLTNQGCDKLKRVNSNQRNGSDIDLGDDDTNSLKSDASNASTEPSSGSGQCKSLDNSNKTSMRFNRAFALRRAKLGMDTLGVPLNLTAERQAHHNSILESRSNPRSTPSPTFNRSDGGRFSLRVMNNNQNSNRKPPAGNPNHWSRQSTSGSGNNNARQPIVNKLRTMSTSSDTENRCSSPGQSPCRSMKSFPIQKSSSFHNPKESSTLSSVRQQVSNLRGMSPFSVSKRFFSTKPHQQHQMGYNSDNTGLGNNHNSTGMQHNLSASRKTNQNYEDRRNNMSESLNDSKLSRLTGSHRNPAQSSIPSSTPLNKGVHANSPSSPLSPSTPNRAIYNGNNGEGKGKELSALDKLVISAIFQLSHKLRYNLRVILDNERIKYPKGNETRLMIEELLPQVSVQEKRMLDNGDLSRDLSHILKNLKKVEQSFDVVTLLLANGNANSFSGSSSPGGDNDFYGDVNVSCSDFQDEY</sequence>
<reference evidence="2" key="2">
    <citation type="submission" date="2015-06" db="UniProtKB">
        <authorList>
            <consortium name="EnsemblMetazoa"/>
        </authorList>
    </citation>
    <scope>IDENTIFICATION</scope>
</reference>
<feature type="region of interest" description="Disordered" evidence="1">
    <location>
        <begin position="361"/>
        <end position="407"/>
    </location>
</feature>
<feature type="compositionally biased region" description="Low complexity" evidence="1">
    <location>
        <begin position="316"/>
        <end position="328"/>
    </location>
</feature>
<evidence type="ECO:0000313" key="2">
    <source>
        <dbReference type="EnsemblMetazoa" id="tetur11g03610.1"/>
    </source>
</evidence>
<reference evidence="3" key="1">
    <citation type="submission" date="2011-08" db="EMBL/GenBank/DDBJ databases">
        <authorList>
            <person name="Rombauts S."/>
        </authorList>
    </citation>
    <scope>NUCLEOTIDE SEQUENCE</scope>
    <source>
        <strain evidence="3">London</strain>
    </source>
</reference>
<dbReference type="AlphaFoldDB" id="T1KH99"/>